<gene>
    <name evidence="1" type="ORF">QFC19_002438</name>
</gene>
<name>A0ACC2WAL8_9TREE</name>
<evidence type="ECO:0000313" key="2">
    <source>
        <dbReference type="Proteomes" id="UP001241377"/>
    </source>
</evidence>
<dbReference type="EMBL" id="JASBWR010000020">
    <property type="protein sequence ID" value="KAJ9108453.1"/>
    <property type="molecule type" value="Genomic_DNA"/>
</dbReference>
<sequence length="402" mass="44461">MSVSYANIAATGSNSESQTSTPVSEVASLEVNDTEVQTSPNNSETTTVPTEQPTQEKPKKTLAPAPVPTKSVWGSTVSPHNISVDENKWPTPDKVKLEQETASKPLQKFIKPVTNKWVPINAKVTLASPRPGSQKPRNRKKRQGQNQTLASAHTVVPHSPPLTESLSPSTQSPSSQATQSSQSPKVSEDEKSNGQQKNFRRFNGNGSPQFKPRFGSPQQPPQFFPQGQGQNGFYHPQPYQNFQGYPRGQYRAPRNGAPIINGGFVPAPFANGMMGYPHTQIPPPISPKQDPLEALTQQIDYYFSLENLIKDIFLRKHMHEQDGWVPLSLILNFKRVKIILNGIQNSSDLPNVDQDAVVLASLDHCKNLDIDYVNGKTKETATVADINLRVKDNYKQWLLPEA</sequence>
<dbReference type="Proteomes" id="UP001241377">
    <property type="component" value="Unassembled WGS sequence"/>
</dbReference>
<proteinExistence type="predicted"/>
<comment type="caution">
    <text evidence="1">The sequence shown here is derived from an EMBL/GenBank/DDBJ whole genome shotgun (WGS) entry which is preliminary data.</text>
</comment>
<keyword evidence="2" id="KW-1185">Reference proteome</keyword>
<evidence type="ECO:0000313" key="1">
    <source>
        <dbReference type="EMBL" id="KAJ9108453.1"/>
    </source>
</evidence>
<organism evidence="1 2">
    <name type="scientific">Naganishia cerealis</name>
    <dbReference type="NCBI Taxonomy" id="610337"/>
    <lineage>
        <taxon>Eukaryota</taxon>
        <taxon>Fungi</taxon>
        <taxon>Dikarya</taxon>
        <taxon>Basidiomycota</taxon>
        <taxon>Agaricomycotina</taxon>
        <taxon>Tremellomycetes</taxon>
        <taxon>Filobasidiales</taxon>
        <taxon>Filobasidiaceae</taxon>
        <taxon>Naganishia</taxon>
    </lineage>
</organism>
<reference evidence="1" key="1">
    <citation type="submission" date="2023-04" db="EMBL/GenBank/DDBJ databases">
        <title>Draft Genome sequencing of Naganishia species isolated from polar environments using Oxford Nanopore Technology.</title>
        <authorList>
            <person name="Leo P."/>
            <person name="Venkateswaran K."/>
        </authorList>
    </citation>
    <scope>NUCLEOTIDE SEQUENCE</scope>
    <source>
        <strain evidence="1">MNA-CCFEE 5261</strain>
    </source>
</reference>
<protein>
    <submittedName>
        <fullName evidence="1">Uncharacterized protein</fullName>
    </submittedName>
</protein>
<accession>A0ACC2WAL8</accession>